<proteinExistence type="predicted"/>
<dbReference type="OrthoDB" id="3270175at2759"/>
<dbReference type="GeneID" id="64623726"/>
<protein>
    <submittedName>
        <fullName evidence="2">Ribonuclease H-like domain-containing protein</fullName>
    </submittedName>
</protein>
<sequence length="209" mass="23447">MANDPAYTLIADTIQSGLKNVEKYYEKTSNSDVYFICLVLDPNFKLAYVETCWTDEKVVSRRACFEAVFDRYHKAPPLPCTTEQAGVPPKVPVLQAVQYGQSWMHDAVMAHQATEHCMHDPCHELTLYLSLPLEETDDVVAWWGLHSLQYPTLTHIAHNYLLIQGSAVPSERAFSSGRITSTLCHNALASSTFSALQLMKATYHNGHLS</sequence>
<evidence type="ECO:0000313" key="3">
    <source>
        <dbReference type="Proteomes" id="UP000807769"/>
    </source>
</evidence>
<accession>A0A9P7JIB8</accession>
<dbReference type="PANTHER" id="PTHR23272:SF161">
    <property type="entry name" value="ZINC FINGER BED DOMAIN-CONTAINING PROTEIN RICESLEEPER 1-LIKE"/>
    <property type="match status" value="1"/>
</dbReference>
<reference evidence="2" key="1">
    <citation type="journal article" date="2020" name="New Phytol.">
        <title>Comparative genomics reveals dynamic genome evolution in host specialist ectomycorrhizal fungi.</title>
        <authorList>
            <person name="Lofgren L.A."/>
            <person name="Nguyen N.H."/>
            <person name="Vilgalys R."/>
            <person name="Ruytinx J."/>
            <person name="Liao H.L."/>
            <person name="Branco S."/>
            <person name="Kuo A."/>
            <person name="LaButti K."/>
            <person name="Lipzen A."/>
            <person name="Andreopoulos W."/>
            <person name="Pangilinan J."/>
            <person name="Riley R."/>
            <person name="Hundley H."/>
            <person name="Na H."/>
            <person name="Barry K."/>
            <person name="Grigoriev I.V."/>
            <person name="Stajich J.E."/>
            <person name="Kennedy P.G."/>
        </authorList>
    </citation>
    <scope>NUCLEOTIDE SEQUENCE</scope>
    <source>
        <strain evidence="2">MN1</strain>
    </source>
</reference>
<dbReference type="GO" id="GO:0046983">
    <property type="term" value="F:protein dimerization activity"/>
    <property type="evidence" value="ECO:0007669"/>
    <property type="project" value="InterPro"/>
</dbReference>
<feature type="non-terminal residue" evidence="2">
    <location>
        <position position="209"/>
    </location>
</feature>
<dbReference type="AlphaFoldDB" id="A0A9P7JIB8"/>
<dbReference type="Proteomes" id="UP000807769">
    <property type="component" value="Unassembled WGS sequence"/>
</dbReference>
<dbReference type="SUPFAM" id="SSF53098">
    <property type="entry name" value="Ribonuclease H-like"/>
    <property type="match status" value="1"/>
</dbReference>
<evidence type="ECO:0000313" key="2">
    <source>
        <dbReference type="EMBL" id="KAG1823726.1"/>
    </source>
</evidence>
<feature type="domain" description="HAT C-terminal dimerisation" evidence="1">
    <location>
        <begin position="124"/>
        <end position="198"/>
    </location>
</feature>
<name>A0A9P7JIB8_9AGAM</name>
<dbReference type="EMBL" id="JABBWG010000004">
    <property type="protein sequence ID" value="KAG1823726.1"/>
    <property type="molecule type" value="Genomic_DNA"/>
</dbReference>
<dbReference type="InterPro" id="IPR012337">
    <property type="entry name" value="RNaseH-like_sf"/>
</dbReference>
<organism evidence="2 3">
    <name type="scientific">Suillus subaureus</name>
    <dbReference type="NCBI Taxonomy" id="48587"/>
    <lineage>
        <taxon>Eukaryota</taxon>
        <taxon>Fungi</taxon>
        <taxon>Dikarya</taxon>
        <taxon>Basidiomycota</taxon>
        <taxon>Agaricomycotina</taxon>
        <taxon>Agaricomycetes</taxon>
        <taxon>Agaricomycetidae</taxon>
        <taxon>Boletales</taxon>
        <taxon>Suillineae</taxon>
        <taxon>Suillaceae</taxon>
        <taxon>Suillus</taxon>
    </lineage>
</organism>
<comment type="caution">
    <text evidence="2">The sequence shown here is derived from an EMBL/GenBank/DDBJ whole genome shotgun (WGS) entry which is preliminary data.</text>
</comment>
<dbReference type="Pfam" id="PF05699">
    <property type="entry name" value="Dimer_Tnp_hAT"/>
    <property type="match status" value="1"/>
</dbReference>
<evidence type="ECO:0000259" key="1">
    <source>
        <dbReference type="Pfam" id="PF05699"/>
    </source>
</evidence>
<keyword evidence="3" id="KW-1185">Reference proteome</keyword>
<dbReference type="InterPro" id="IPR008906">
    <property type="entry name" value="HATC_C_dom"/>
</dbReference>
<dbReference type="PANTHER" id="PTHR23272">
    <property type="entry name" value="BED FINGER-RELATED"/>
    <property type="match status" value="1"/>
</dbReference>
<dbReference type="RefSeq" id="XP_041197786.1">
    <property type="nucleotide sequence ID" value="XM_041329709.1"/>
</dbReference>
<gene>
    <name evidence="2" type="ORF">BJ212DRAFT_1250634</name>
</gene>